<organism evidence="2 3">
    <name type="scientific">Hibiscus syriacus</name>
    <name type="common">Rose of Sharon</name>
    <dbReference type="NCBI Taxonomy" id="106335"/>
    <lineage>
        <taxon>Eukaryota</taxon>
        <taxon>Viridiplantae</taxon>
        <taxon>Streptophyta</taxon>
        <taxon>Embryophyta</taxon>
        <taxon>Tracheophyta</taxon>
        <taxon>Spermatophyta</taxon>
        <taxon>Magnoliopsida</taxon>
        <taxon>eudicotyledons</taxon>
        <taxon>Gunneridae</taxon>
        <taxon>Pentapetalae</taxon>
        <taxon>rosids</taxon>
        <taxon>malvids</taxon>
        <taxon>Malvales</taxon>
        <taxon>Malvaceae</taxon>
        <taxon>Malvoideae</taxon>
        <taxon>Hibiscus</taxon>
    </lineage>
</organism>
<dbReference type="Gene3D" id="3.60.21.10">
    <property type="match status" value="1"/>
</dbReference>
<feature type="region of interest" description="Disordered" evidence="1">
    <location>
        <begin position="159"/>
        <end position="184"/>
    </location>
</feature>
<evidence type="ECO:0000313" key="2">
    <source>
        <dbReference type="EMBL" id="KAE8673652.1"/>
    </source>
</evidence>
<dbReference type="Proteomes" id="UP000436088">
    <property type="component" value="Unassembled WGS sequence"/>
</dbReference>
<name>A0A6A2XE85_HIBSY</name>
<gene>
    <name evidence="2" type="ORF">F3Y22_tig00111779pilonHSYRG00281</name>
</gene>
<dbReference type="SUPFAM" id="SSF56300">
    <property type="entry name" value="Metallo-dependent phosphatases"/>
    <property type="match status" value="1"/>
</dbReference>
<dbReference type="PANTHER" id="PTHR46422:SF4">
    <property type="entry name" value="SERINE_THREONINE-PROTEIN PHOSPHATASE BSL3"/>
    <property type="match status" value="1"/>
</dbReference>
<evidence type="ECO:0000256" key="1">
    <source>
        <dbReference type="SAM" id="MobiDB-lite"/>
    </source>
</evidence>
<dbReference type="PANTHER" id="PTHR46422">
    <property type="entry name" value="SERINE/THREONINE-PROTEIN PHOSPHATASE BSL3"/>
    <property type="match status" value="1"/>
</dbReference>
<dbReference type="AlphaFoldDB" id="A0A6A2XE85"/>
<accession>A0A6A2XE85</accession>
<dbReference type="InterPro" id="IPR029052">
    <property type="entry name" value="Metallo-depent_PP-like"/>
</dbReference>
<keyword evidence="3" id="KW-1185">Reference proteome</keyword>
<feature type="compositionally biased region" description="Polar residues" evidence="1">
    <location>
        <begin position="91"/>
        <end position="100"/>
    </location>
</feature>
<protein>
    <submittedName>
        <fullName evidence="2">Uncharacterized protein</fullName>
    </submittedName>
</protein>
<comment type="caution">
    <text evidence="2">The sequence shown here is derived from an EMBL/GenBank/DDBJ whole genome shotgun (WGS) entry which is preliminary data.</text>
</comment>
<reference evidence="2" key="1">
    <citation type="submission" date="2019-09" db="EMBL/GenBank/DDBJ databases">
        <title>Draft genome information of white flower Hibiscus syriacus.</title>
        <authorList>
            <person name="Kim Y.-M."/>
        </authorList>
    </citation>
    <scope>NUCLEOTIDE SEQUENCE [LARGE SCALE GENOMIC DNA]</scope>
    <source>
        <strain evidence="2">YM2019G1</strain>
    </source>
</reference>
<dbReference type="EMBL" id="VEPZ02001425">
    <property type="protein sequence ID" value="KAE8673652.1"/>
    <property type="molecule type" value="Genomic_DNA"/>
</dbReference>
<proteinExistence type="predicted"/>
<sequence length="184" mass="19491">MVSTPAEPTVLQLKVPIKIFGDLHGQFGDLMLLFDEYGSPSTAGDIATDPVPICNGVRGGRVVGYPSARLRAASVEDLHYELPSVGLDPTATRSDPTENGSVEGLPGDVGGTANNAGAILVLGRDLIVVPKLIHPLPPAMSSPEASVERHVDDTWMQELNANRPPTPTRSRPRVANDRGSLAWV</sequence>
<evidence type="ECO:0000313" key="3">
    <source>
        <dbReference type="Proteomes" id="UP000436088"/>
    </source>
</evidence>
<feature type="region of interest" description="Disordered" evidence="1">
    <location>
        <begin position="86"/>
        <end position="109"/>
    </location>
</feature>